<organism evidence="1 2">
    <name type="scientific">Bionectria ochroleuca</name>
    <name type="common">Gliocladium roseum</name>
    <dbReference type="NCBI Taxonomy" id="29856"/>
    <lineage>
        <taxon>Eukaryota</taxon>
        <taxon>Fungi</taxon>
        <taxon>Dikarya</taxon>
        <taxon>Ascomycota</taxon>
        <taxon>Pezizomycotina</taxon>
        <taxon>Sordariomycetes</taxon>
        <taxon>Hypocreomycetidae</taxon>
        <taxon>Hypocreales</taxon>
        <taxon>Bionectriaceae</taxon>
        <taxon>Clonostachys</taxon>
    </lineage>
</organism>
<evidence type="ECO:0000313" key="1">
    <source>
        <dbReference type="EMBL" id="VUC33289.1"/>
    </source>
</evidence>
<reference evidence="1 2" key="1">
    <citation type="submission" date="2019-06" db="EMBL/GenBank/DDBJ databases">
        <authorList>
            <person name="Broberg M."/>
        </authorList>
    </citation>
    <scope>NUCLEOTIDE SEQUENCE [LARGE SCALE GENOMIC DNA]</scope>
</reference>
<gene>
    <name evidence="1" type="ORF">CLO192961_LOCUS345520</name>
</gene>
<proteinExistence type="predicted"/>
<dbReference type="Proteomes" id="UP000766486">
    <property type="component" value="Unassembled WGS sequence"/>
</dbReference>
<name>A0ABY6UQ22_BIOOC</name>
<comment type="caution">
    <text evidence="1">The sequence shown here is derived from an EMBL/GenBank/DDBJ whole genome shotgun (WGS) entry which is preliminary data.</text>
</comment>
<sequence>MEYPPSYHDNDVGPFSSVTYSLVPGGPGPQELDLKLRDGDVLLMVEGDDDDDAVRILHLLNVREDTLAEAEVAVDGLLGQLKPLGSDNKDGHTVFKMFDKVFREINSSVACLLKDADDLELKLEEIDRDSLVHPKRAAETTSELFNPVAELQKACRDFIDRVEPIHTKSKEYSDEGCPSRNATISFRMFLAMPKNRARNVV</sequence>
<accession>A0ABY6UQ22</accession>
<evidence type="ECO:0000313" key="2">
    <source>
        <dbReference type="Proteomes" id="UP000766486"/>
    </source>
</evidence>
<keyword evidence="2" id="KW-1185">Reference proteome</keyword>
<dbReference type="EMBL" id="CABFNS010000861">
    <property type="protein sequence ID" value="VUC33289.1"/>
    <property type="molecule type" value="Genomic_DNA"/>
</dbReference>
<protein>
    <submittedName>
        <fullName evidence="1">Uncharacterized protein</fullName>
    </submittedName>
</protein>